<evidence type="ECO:0000313" key="2">
    <source>
        <dbReference type="EMBL" id="KAK8477884.1"/>
    </source>
</evidence>
<dbReference type="PANTHER" id="PTHR47074">
    <property type="entry name" value="BNAC02G40300D PROTEIN"/>
    <property type="match status" value="1"/>
</dbReference>
<accession>A0ABR1ZC78</accession>
<reference evidence="2 3" key="1">
    <citation type="journal article" date="2024" name="G3 (Bethesda)">
        <title>Genome assembly of Hibiscus sabdariffa L. provides insights into metabolisms of medicinal natural products.</title>
        <authorList>
            <person name="Kim T."/>
        </authorList>
    </citation>
    <scope>NUCLEOTIDE SEQUENCE [LARGE SCALE GENOMIC DNA]</scope>
    <source>
        <strain evidence="2">TK-2024</strain>
        <tissue evidence="2">Old leaves</tissue>
    </source>
</reference>
<organism evidence="2 3">
    <name type="scientific">Hibiscus sabdariffa</name>
    <name type="common">roselle</name>
    <dbReference type="NCBI Taxonomy" id="183260"/>
    <lineage>
        <taxon>Eukaryota</taxon>
        <taxon>Viridiplantae</taxon>
        <taxon>Streptophyta</taxon>
        <taxon>Embryophyta</taxon>
        <taxon>Tracheophyta</taxon>
        <taxon>Spermatophyta</taxon>
        <taxon>Magnoliopsida</taxon>
        <taxon>eudicotyledons</taxon>
        <taxon>Gunneridae</taxon>
        <taxon>Pentapetalae</taxon>
        <taxon>rosids</taxon>
        <taxon>malvids</taxon>
        <taxon>Malvales</taxon>
        <taxon>Malvaceae</taxon>
        <taxon>Malvoideae</taxon>
        <taxon>Hibiscus</taxon>
    </lineage>
</organism>
<evidence type="ECO:0000259" key="1">
    <source>
        <dbReference type="Pfam" id="PF13456"/>
    </source>
</evidence>
<name>A0ABR1ZC78_9ROSI</name>
<dbReference type="InterPro" id="IPR002156">
    <property type="entry name" value="RNaseH_domain"/>
</dbReference>
<proteinExistence type="predicted"/>
<dbReference type="InterPro" id="IPR012337">
    <property type="entry name" value="RNaseH-like_sf"/>
</dbReference>
<dbReference type="CDD" id="cd06222">
    <property type="entry name" value="RNase_H_like"/>
    <property type="match status" value="1"/>
</dbReference>
<dbReference type="InterPro" id="IPR044730">
    <property type="entry name" value="RNase_H-like_dom_plant"/>
</dbReference>
<dbReference type="InterPro" id="IPR052929">
    <property type="entry name" value="RNase_H-like_EbsB-rel"/>
</dbReference>
<sequence length="483" mass="53026">MGDVEKSLSSLSLGNGGKRAGFSGIRSNAINPHQSRSVFQAKITPSIDNSLDSGDPITLTRLKAKTTNQIFCGNSTSCHLGPMTGHAVLGQVDVISTGAMETEDAEDVPLEHSEVTGTRLRQFRFEAAWLLRGSCEDVVRYLWASTDGMLPSKLQKISQSLSHWYKALCSRKKARERMRTNYIASLVDDSGNILNSERDLFNAASSYFSALFTTNGSSSAPGILENIPLVISQSMNDSLMRPLSKEEWFCWIFAHSTMPKRLKLLILIWAIWTSRNKLVHENVKQYAFAVVRFSMNYVREITFVSSSLATLQNPMMAKWSRPFDPSVKINVDAAFDSSSSRASSGVVVRDSNGLVLGSCFIPSVNISSSFAAEALAVIHGLCFALDLGCMHVVLESDSLTVISKLNSGVDDCSLLRPYIADAQLVAQTFFSCQFSFTPKSGNKVVHCLARLSQESAVDSYWVEEVPPQVSTLVQADRRCSEPP</sequence>
<dbReference type="EMBL" id="JBBPBN010001616">
    <property type="protein sequence ID" value="KAK8477884.1"/>
    <property type="molecule type" value="Genomic_DNA"/>
</dbReference>
<dbReference type="Gene3D" id="3.30.420.10">
    <property type="entry name" value="Ribonuclease H-like superfamily/Ribonuclease H"/>
    <property type="match status" value="1"/>
</dbReference>
<gene>
    <name evidence="2" type="ORF">V6N11_075630</name>
</gene>
<protein>
    <recommendedName>
        <fullName evidence="1">RNase H type-1 domain-containing protein</fullName>
    </recommendedName>
</protein>
<comment type="caution">
    <text evidence="2">The sequence shown here is derived from an EMBL/GenBank/DDBJ whole genome shotgun (WGS) entry which is preliminary data.</text>
</comment>
<dbReference type="Pfam" id="PF13456">
    <property type="entry name" value="RVT_3"/>
    <property type="match status" value="1"/>
</dbReference>
<dbReference type="SUPFAM" id="SSF53098">
    <property type="entry name" value="Ribonuclease H-like"/>
    <property type="match status" value="1"/>
</dbReference>
<dbReference type="InterPro" id="IPR036397">
    <property type="entry name" value="RNaseH_sf"/>
</dbReference>
<dbReference type="PANTHER" id="PTHR47074:SF61">
    <property type="entry name" value="RNASE H TYPE-1 DOMAIN-CONTAINING PROTEIN"/>
    <property type="match status" value="1"/>
</dbReference>
<evidence type="ECO:0000313" key="3">
    <source>
        <dbReference type="Proteomes" id="UP001396334"/>
    </source>
</evidence>
<feature type="domain" description="RNase H type-1" evidence="1">
    <location>
        <begin position="330"/>
        <end position="450"/>
    </location>
</feature>
<keyword evidence="3" id="KW-1185">Reference proteome</keyword>
<dbReference type="Proteomes" id="UP001396334">
    <property type="component" value="Unassembled WGS sequence"/>
</dbReference>